<keyword evidence="2" id="KW-0808">Transferase</keyword>
<dbReference type="Pfam" id="PF00583">
    <property type="entry name" value="Acetyltransf_1"/>
    <property type="match status" value="2"/>
</dbReference>
<dbReference type="InterPro" id="IPR016181">
    <property type="entry name" value="Acyl_CoA_acyltransferase"/>
</dbReference>
<name>A0ABV8QZ03_9MICC</name>
<dbReference type="SUPFAM" id="SSF55729">
    <property type="entry name" value="Acyl-CoA N-acyltransferases (Nat)"/>
    <property type="match status" value="2"/>
</dbReference>
<evidence type="ECO:0000313" key="3">
    <source>
        <dbReference type="Proteomes" id="UP001595773"/>
    </source>
</evidence>
<keyword evidence="3" id="KW-1185">Reference proteome</keyword>
<evidence type="ECO:0000259" key="1">
    <source>
        <dbReference type="PROSITE" id="PS51186"/>
    </source>
</evidence>
<dbReference type="EC" id="2.3.1.-" evidence="2"/>
<protein>
    <submittedName>
        <fullName evidence="2">GNAT family N-acetyltransferase</fullName>
        <ecNumber evidence="2">2.3.1.-</ecNumber>
    </submittedName>
</protein>
<reference evidence="3" key="1">
    <citation type="journal article" date="2019" name="Int. J. Syst. Evol. Microbiol.">
        <title>The Global Catalogue of Microorganisms (GCM) 10K type strain sequencing project: providing services to taxonomists for standard genome sequencing and annotation.</title>
        <authorList>
            <consortium name="The Broad Institute Genomics Platform"/>
            <consortium name="The Broad Institute Genome Sequencing Center for Infectious Disease"/>
            <person name="Wu L."/>
            <person name="Ma J."/>
        </authorList>
    </citation>
    <scope>NUCLEOTIDE SEQUENCE [LARGE SCALE GENOMIC DNA]</scope>
    <source>
        <strain evidence="3">CGMCC 1.10698</strain>
    </source>
</reference>
<dbReference type="GO" id="GO:0016746">
    <property type="term" value="F:acyltransferase activity"/>
    <property type="evidence" value="ECO:0007669"/>
    <property type="project" value="UniProtKB-KW"/>
</dbReference>
<dbReference type="PROSITE" id="PS51186">
    <property type="entry name" value="GNAT"/>
    <property type="match status" value="1"/>
</dbReference>
<sequence>MSTFNFNRLFRKEMADDSIEVENYSADHADILPSIELQSKLVILDPQKVRFLARHQLPGRSPACRLPQVNISPLDLADNAALAAAYQVECAANIEARPNWKGVDEKTRILGWRSDDGWDNRLLGAWDRGQLLGFAASMTEKDTPDTTWVFAWVDPAHQREGVGTALVQAAESASPESATRFVSSAYRADQDEIEPLVRRFVGPLGYEIATTETVVKLHIGSAALSIPQVTDGYEVCTYLNGIPEQFRKQVGQIKGLVDAEAPNGTLGWNPTPVTPEDYTKEMNLWLAQRDTVFESIATDDHGDVVAWTCIVAPTDRALPAQIEGTLVLSEHRGNGLGAAVKIACLREIKQHEATDYVKTSSDDTNIWMQAINANIGFEPAETMAIMQKPRARI</sequence>
<dbReference type="CDD" id="cd04301">
    <property type="entry name" value="NAT_SF"/>
    <property type="match status" value="1"/>
</dbReference>
<evidence type="ECO:0000313" key="2">
    <source>
        <dbReference type="EMBL" id="MFC4264239.1"/>
    </source>
</evidence>
<organism evidence="2 3">
    <name type="scientific">Arthrobacter cryoconiti</name>
    <dbReference type="NCBI Taxonomy" id="748907"/>
    <lineage>
        <taxon>Bacteria</taxon>
        <taxon>Bacillati</taxon>
        <taxon>Actinomycetota</taxon>
        <taxon>Actinomycetes</taxon>
        <taxon>Micrococcales</taxon>
        <taxon>Micrococcaceae</taxon>
        <taxon>Arthrobacter</taxon>
    </lineage>
</organism>
<dbReference type="InterPro" id="IPR000182">
    <property type="entry name" value="GNAT_dom"/>
</dbReference>
<dbReference type="RefSeq" id="WP_230068466.1">
    <property type="nucleotide sequence ID" value="NZ_BAABLL010000002.1"/>
</dbReference>
<keyword evidence="2" id="KW-0012">Acyltransferase</keyword>
<comment type="caution">
    <text evidence="2">The sequence shown here is derived from an EMBL/GenBank/DDBJ whole genome shotgun (WGS) entry which is preliminary data.</text>
</comment>
<dbReference type="Proteomes" id="UP001595773">
    <property type="component" value="Unassembled WGS sequence"/>
</dbReference>
<feature type="domain" description="N-acetyltransferase" evidence="1">
    <location>
        <begin position="69"/>
        <end position="227"/>
    </location>
</feature>
<proteinExistence type="predicted"/>
<dbReference type="Gene3D" id="3.40.630.30">
    <property type="match status" value="1"/>
</dbReference>
<dbReference type="EMBL" id="JBHSCQ010000003">
    <property type="protein sequence ID" value="MFC4264239.1"/>
    <property type="molecule type" value="Genomic_DNA"/>
</dbReference>
<gene>
    <name evidence="2" type="ORF">ACFOW9_01315</name>
</gene>
<dbReference type="PANTHER" id="PTHR43072">
    <property type="entry name" value="N-ACETYLTRANSFERASE"/>
    <property type="match status" value="1"/>
</dbReference>
<accession>A0ABV8QZ03</accession>